<feature type="transmembrane region" description="Helical" evidence="6">
    <location>
        <begin position="53"/>
        <end position="74"/>
    </location>
</feature>
<feature type="transmembrane region" description="Helical" evidence="6">
    <location>
        <begin position="6"/>
        <end position="33"/>
    </location>
</feature>
<evidence type="ECO:0000256" key="2">
    <source>
        <dbReference type="ARBA" id="ARBA00022692"/>
    </source>
</evidence>
<keyword evidence="3 6" id="KW-1133">Transmembrane helix</keyword>
<sequence>MLPTTAILALVPVILLGFSIYNRVVIPLIARIFTRRIPQRPQCLLELTLRDKLFILQAKLVTVLFVYHLFLFITNVEVSHMTVSFTDMPRLLRSVAWMPLHLPGLFIIYDFFYTLFHWALHWPPIYPLIHKHHHRQITPFRGNDDAVNDHPLEYIIGEYNHLFALYLLTRVAPPGQVHALTAVVFIFIGGTLASLNHTRIDIRVPYIFNVHAHDLHHSQFKYNYGQYIMLWDWVFGTYKHGHSHSEPTLTGKCHWAPPPPPPPPPHTPQPVE</sequence>
<dbReference type="VEuPathDB" id="TriTrypDB:TvY486_0021400"/>
<feature type="compositionally biased region" description="Pro residues" evidence="5">
    <location>
        <begin position="256"/>
        <end position="272"/>
    </location>
</feature>
<feature type="region of interest" description="Disordered" evidence="5">
    <location>
        <begin position="249"/>
        <end position="272"/>
    </location>
</feature>
<keyword evidence="2 6" id="KW-0812">Transmembrane</keyword>
<evidence type="ECO:0000256" key="1">
    <source>
        <dbReference type="ARBA" id="ARBA00004370"/>
    </source>
</evidence>
<dbReference type="OMA" id="KMASFDM"/>
<evidence type="ECO:0000256" key="3">
    <source>
        <dbReference type="ARBA" id="ARBA00022989"/>
    </source>
</evidence>
<keyword evidence="9" id="KW-1185">Reference proteome</keyword>
<dbReference type="Pfam" id="PF04116">
    <property type="entry name" value="FA_hydroxylase"/>
    <property type="match status" value="1"/>
</dbReference>
<dbReference type="InterPro" id="IPR050307">
    <property type="entry name" value="Sterol_Desaturase_Related"/>
</dbReference>
<protein>
    <submittedName>
        <fullName evidence="8">C-5 sterol desaturase, putative</fullName>
    </submittedName>
</protein>
<evidence type="ECO:0000256" key="6">
    <source>
        <dbReference type="SAM" id="Phobius"/>
    </source>
</evidence>
<proteinExistence type="predicted"/>
<comment type="subcellular location">
    <subcellularLocation>
        <location evidence="1">Membrane</location>
    </subcellularLocation>
</comment>
<evidence type="ECO:0000256" key="5">
    <source>
        <dbReference type="SAM" id="MobiDB-lite"/>
    </source>
</evidence>
<feature type="transmembrane region" description="Helical" evidence="6">
    <location>
        <begin position="94"/>
        <end position="116"/>
    </location>
</feature>
<dbReference type="PANTHER" id="PTHR11863">
    <property type="entry name" value="STEROL DESATURASE"/>
    <property type="match status" value="1"/>
</dbReference>
<evidence type="ECO:0000313" key="8">
    <source>
        <dbReference type="EMBL" id="CCD19438.1"/>
    </source>
</evidence>
<accession>F9WPG1</accession>
<reference evidence="8 9" key="1">
    <citation type="journal article" date="2012" name="Proc. Natl. Acad. Sci. U.S.A.">
        <title>Antigenic diversity is generated by distinct evolutionary mechanisms in African trypanosome species.</title>
        <authorList>
            <person name="Jackson A.P."/>
            <person name="Berry A."/>
            <person name="Aslett M."/>
            <person name="Allison H.C."/>
            <person name="Burton P."/>
            <person name="Vavrova-Anderson J."/>
            <person name="Brown R."/>
            <person name="Browne H."/>
            <person name="Corton N."/>
            <person name="Hauser H."/>
            <person name="Gamble J."/>
            <person name="Gilderthorp R."/>
            <person name="Marcello L."/>
            <person name="McQuillan J."/>
            <person name="Otto T.D."/>
            <person name="Quail M.A."/>
            <person name="Sanders M.J."/>
            <person name="van Tonder A."/>
            <person name="Ginger M.L."/>
            <person name="Field M.C."/>
            <person name="Barry J.D."/>
            <person name="Hertz-Fowler C."/>
            <person name="Berriman M."/>
        </authorList>
    </citation>
    <scope>NUCLEOTIDE SEQUENCE</scope>
    <source>
        <strain evidence="8 9">Y486</strain>
    </source>
</reference>
<dbReference type="GO" id="GO:0008610">
    <property type="term" value="P:lipid biosynthetic process"/>
    <property type="evidence" value="ECO:0007669"/>
    <property type="project" value="InterPro"/>
</dbReference>
<evidence type="ECO:0000313" key="9">
    <source>
        <dbReference type="Proteomes" id="UP000009027"/>
    </source>
</evidence>
<keyword evidence="4 6" id="KW-0472">Membrane</keyword>
<dbReference type="GO" id="GO:0016020">
    <property type="term" value="C:membrane"/>
    <property type="evidence" value="ECO:0007669"/>
    <property type="project" value="UniProtKB-SubCell"/>
</dbReference>
<name>F9WPG1_TRYVY</name>
<evidence type="ECO:0000259" key="7">
    <source>
        <dbReference type="Pfam" id="PF04116"/>
    </source>
</evidence>
<dbReference type="Proteomes" id="UP000009027">
    <property type="component" value="Unassembled WGS sequence"/>
</dbReference>
<dbReference type="GO" id="GO:0005506">
    <property type="term" value="F:iron ion binding"/>
    <property type="evidence" value="ECO:0007669"/>
    <property type="project" value="InterPro"/>
</dbReference>
<gene>
    <name evidence="8" type="ORF">TvY486_0021400</name>
</gene>
<dbReference type="InterPro" id="IPR006694">
    <property type="entry name" value="Fatty_acid_hydroxylase"/>
</dbReference>
<dbReference type="EMBL" id="CAEX01003416">
    <property type="protein sequence ID" value="CCD19438.1"/>
    <property type="molecule type" value="Genomic_DNA"/>
</dbReference>
<dbReference type="AlphaFoldDB" id="F9WPG1"/>
<evidence type="ECO:0000256" key="4">
    <source>
        <dbReference type="ARBA" id="ARBA00023136"/>
    </source>
</evidence>
<feature type="domain" description="Fatty acid hydroxylase" evidence="7">
    <location>
        <begin position="105"/>
        <end position="237"/>
    </location>
</feature>
<organism evidence="8 9">
    <name type="scientific">Trypanosoma vivax (strain Y486)</name>
    <dbReference type="NCBI Taxonomy" id="1055687"/>
    <lineage>
        <taxon>Eukaryota</taxon>
        <taxon>Discoba</taxon>
        <taxon>Euglenozoa</taxon>
        <taxon>Kinetoplastea</taxon>
        <taxon>Metakinetoplastina</taxon>
        <taxon>Trypanosomatida</taxon>
        <taxon>Trypanosomatidae</taxon>
        <taxon>Trypanosoma</taxon>
        <taxon>Duttonella</taxon>
    </lineage>
</organism>
<dbReference type="GO" id="GO:0016491">
    <property type="term" value="F:oxidoreductase activity"/>
    <property type="evidence" value="ECO:0007669"/>
    <property type="project" value="InterPro"/>
</dbReference>